<protein>
    <recommendedName>
        <fullName evidence="1">DUF7000 domain-containing protein</fullName>
    </recommendedName>
</protein>
<evidence type="ECO:0000259" key="1">
    <source>
        <dbReference type="Pfam" id="PF22526"/>
    </source>
</evidence>
<dbReference type="RefSeq" id="WP_210059830.1">
    <property type="nucleotide sequence ID" value="NZ_JAGGLJ010000001.1"/>
</dbReference>
<gene>
    <name evidence="2" type="ORF">J2Z71_000039</name>
</gene>
<dbReference type="InterPro" id="IPR054269">
    <property type="entry name" value="DUF7000"/>
</dbReference>
<dbReference type="Proteomes" id="UP001519306">
    <property type="component" value="Unassembled WGS sequence"/>
</dbReference>
<accession>A0ABS4K9S8</accession>
<organism evidence="2 3">
    <name type="scientific">Peptoniphilus stercorisuis</name>
    <dbReference type="NCBI Taxonomy" id="1436965"/>
    <lineage>
        <taxon>Bacteria</taxon>
        <taxon>Bacillati</taxon>
        <taxon>Bacillota</taxon>
        <taxon>Tissierellia</taxon>
        <taxon>Tissierellales</taxon>
        <taxon>Peptoniphilaceae</taxon>
        <taxon>Peptoniphilus</taxon>
    </lineage>
</organism>
<name>A0ABS4K9S8_9FIRM</name>
<comment type="caution">
    <text evidence="2">The sequence shown here is derived from an EMBL/GenBank/DDBJ whole genome shotgun (WGS) entry which is preliminary data.</text>
</comment>
<proteinExistence type="predicted"/>
<evidence type="ECO:0000313" key="3">
    <source>
        <dbReference type="Proteomes" id="UP001519306"/>
    </source>
</evidence>
<reference evidence="2 3" key="1">
    <citation type="submission" date="2021-03" db="EMBL/GenBank/DDBJ databases">
        <title>Genomic Encyclopedia of Type Strains, Phase IV (KMG-IV): sequencing the most valuable type-strain genomes for metagenomic binning, comparative biology and taxonomic classification.</title>
        <authorList>
            <person name="Goeker M."/>
        </authorList>
    </citation>
    <scope>NUCLEOTIDE SEQUENCE [LARGE SCALE GENOMIC DNA]</scope>
    <source>
        <strain evidence="2 3">DSM 27563</strain>
    </source>
</reference>
<dbReference type="EMBL" id="JAGGLJ010000001">
    <property type="protein sequence ID" value="MBP2024524.1"/>
    <property type="molecule type" value="Genomic_DNA"/>
</dbReference>
<keyword evidence="3" id="KW-1185">Reference proteome</keyword>
<dbReference type="Pfam" id="PF22526">
    <property type="entry name" value="DUF7000"/>
    <property type="match status" value="1"/>
</dbReference>
<feature type="domain" description="DUF7000" evidence="1">
    <location>
        <begin position="7"/>
        <end position="159"/>
    </location>
</feature>
<sequence>MKNKEINILINDYQKTLIEKNLSYTYRYLIELLASIKSEFSKKYKDQYKTGYISPGNLDYSYFSIYNEKLREKQLRFGIVLNHKKMRFELWLMGQNEEIKNKYIKLLKDIKVENQIKDITKYSIIEIALNENPNFENEKELIENIIKLSKNYIKNLENIIKNIEK</sequence>
<evidence type="ECO:0000313" key="2">
    <source>
        <dbReference type="EMBL" id="MBP2024524.1"/>
    </source>
</evidence>